<evidence type="ECO:0000313" key="7">
    <source>
        <dbReference type="Proteomes" id="UP000654304"/>
    </source>
</evidence>
<dbReference type="InterPro" id="IPR029016">
    <property type="entry name" value="GAF-like_dom_sf"/>
</dbReference>
<dbReference type="PANTHER" id="PTHR30136:SF24">
    <property type="entry name" value="HTH-TYPE TRANSCRIPTIONAL REPRESSOR ALLR"/>
    <property type="match status" value="1"/>
</dbReference>
<dbReference type="SUPFAM" id="SSF46785">
    <property type="entry name" value="Winged helix' DNA-binding domain"/>
    <property type="match status" value="1"/>
</dbReference>
<name>A0ABR7A1M5_9BURK</name>
<feature type="domain" description="IclR-ED" evidence="5">
    <location>
        <begin position="81"/>
        <end position="270"/>
    </location>
</feature>
<dbReference type="Pfam" id="PF01614">
    <property type="entry name" value="IclR_C"/>
    <property type="match status" value="1"/>
</dbReference>
<reference evidence="6 7" key="1">
    <citation type="submission" date="2020-08" db="EMBL/GenBank/DDBJ databases">
        <title>Novel species isolated from subtropical streams in China.</title>
        <authorList>
            <person name="Lu H."/>
        </authorList>
    </citation>
    <scope>NUCLEOTIDE SEQUENCE [LARGE SCALE GENOMIC DNA]</scope>
    <source>
        <strain evidence="6 7">CY22W</strain>
    </source>
</reference>
<dbReference type="SUPFAM" id="SSF55781">
    <property type="entry name" value="GAF domain-like"/>
    <property type="match status" value="1"/>
</dbReference>
<dbReference type="InterPro" id="IPR005471">
    <property type="entry name" value="Tscrpt_reg_IclR_N"/>
</dbReference>
<gene>
    <name evidence="6" type="ORF">H8K43_03915</name>
</gene>
<evidence type="ECO:0000256" key="3">
    <source>
        <dbReference type="ARBA" id="ARBA00023163"/>
    </source>
</evidence>
<dbReference type="SMART" id="SM00346">
    <property type="entry name" value="HTH_ICLR"/>
    <property type="match status" value="1"/>
</dbReference>
<keyword evidence="3" id="KW-0804">Transcription</keyword>
<dbReference type="EMBL" id="JACOGD010000002">
    <property type="protein sequence ID" value="MBC3930806.1"/>
    <property type="molecule type" value="Genomic_DNA"/>
</dbReference>
<dbReference type="PROSITE" id="PS51077">
    <property type="entry name" value="HTH_ICLR"/>
    <property type="match status" value="1"/>
</dbReference>
<keyword evidence="7" id="KW-1185">Reference proteome</keyword>
<accession>A0ABR7A1M5</accession>
<evidence type="ECO:0000313" key="6">
    <source>
        <dbReference type="EMBL" id="MBC3930806.1"/>
    </source>
</evidence>
<organism evidence="6 7">
    <name type="scientific">Undibacterium curvum</name>
    <dbReference type="NCBI Taxonomy" id="2762294"/>
    <lineage>
        <taxon>Bacteria</taxon>
        <taxon>Pseudomonadati</taxon>
        <taxon>Pseudomonadota</taxon>
        <taxon>Betaproteobacteria</taxon>
        <taxon>Burkholderiales</taxon>
        <taxon>Oxalobacteraceae</taxon>
        <taxon>Undibacterium</taxon>
    </lineage>
</organism>
<protein>
    <submittedName>
        <fullName evidence="6">IclR family transcriptional regulator</fullName>
    </submittedName>
</protein>
<dbReference type="PROSITE" id="PS51078">
    <property type="entry name" value="ICLR_ED"/>
    <property type="match status" value="1"/>
</dbReference>
<dbReference type="Gene3D" id="1.10.10.10">
    <property type="entry name" value="Winged helix-like DNA-binding domain superfamily/Winged helix DNA-binding domain"/>
    <property type="match status" value="1"/>
</dbReference>
<keyword evidence="1" id="KW-0805">Transcription regulation</keyword>
<dbReference type="Pfam" id="PF09339">
    <property type="entry name" value="HTH_IclR"/>
    <property type="match status" value="1"/>
</dbReference>
<evidence type="ECO:0000256" key="2">
    <source>
        <dbReference type="ARBA" id="ARBA00023125"/>
    </source>
</evidence>
<feature type="domain" description="HTH iclR-type" evidence="4">
    <location>
        <begin position="18"/>
        <end position="80"/>
    </location>
</feature>
<evidence type="ECO:0000259" key="5">
    <source>
        <dbReference type="PROSITE" id="PS51078"/>
    </source>
</evidence>
<dbReference type="InterPro" id="IPR036390">
    <property type="entry name" value="WH_DNA-bd_sf"/>
</dbReference>
<evidence type="ECO:0000256" key="1">
    <source>
        <dbReference type="ARBA" id="ARBA00023015"/>
    </source>
</evidence>
<dbReference type="PANTHER" id="PTHR30136">
    <property type="entry name" value="HELIX-TURN-HELIX TRANSCRIPTIONAL REGULATOR, ICLR FAMILY"/>
    <property type="match status" value="1"/>
</dbReference>
<sequence>MSIPDPTSHSLSGESIVIAASERVLQVLTCIARQGQPVPVRELVLLTGLPQSTLYRHLLVLKKWGWVQEHANSGLYEPGPLAVQLAHGFDQHSWLMQAASQEIGQLVQRSGESVGLLCYLHGQVVCLDMQESQQALRCSFAKGRAHGTVRGASAKALLAFSSAELRQSLLDQNFLEQQNQHDQQNKHNRRDQREVLELELVEINRRGYATSENEVDQGVWGVSAPVFAGRTQLVATLTLMAPAQRSTLRQQEFISMTRAAADRISRVLQF</sequence>
<dbReference type="InterPro" id="IPR036388">
    <property type="entry name" value="WH-like_DNA-bd_sf"/>
</dbReference>
<evidence type="ECO:0000259" key="4">
    <source>
        <dbReference type="PROSITE" id="PS51077"/>
    </source>
</evidence>
<dbReference type="Proteomes" id="UP000654304">
    <property type="component" value="Unassembled WGS sequence"/>
</dbReference>
<comment type="caution">
    <text evidence="6">The sequence shown here is derived from an EMBL/GenBank/DDBJ whole genome shotgun (WGS) entry which is preliminary data.</text>
</comment>
<dbReference type="InterPro" id="IPR014757">
    <property type="entry name" value="Tscrpt_reg_IclR_C"/>
</dbReference>
<dbReference type="RefSeq" id="WP_186902659.1">
    <property type="nucleotide sequence ID" value="NZ_JACOGD010000002.1"/>
</dbReference>
<keyword evidence="2" id="KW-0238">DNA-binding</keyword>
<dbReference type="InterPro" id="IPR050707">
    <property type="entry name" value="HTH_MetabolicPath_Reg"/>
</dbReference>
<dbReference type="Gene3D" id="3.30.450.40">
    <property type="match status" value="1"/>
</dbReference>
<proteinExistence type="predicted"/>